<dbReference type="InterPro" id="IPR011605">
    <property type="entry name" value="NusB_fam"/>
</dbReference>
<dbReference type="PANTHER" id="PTHR11078:SF3">
    <property type="entry name" value="ANTITERMINATION NUSB DOMAIN-CONTAINING PROTEIN"/>
    <property type="match status" value="1"/>
</dbReference>
<comment type="similarity">
    <text evidence="1 6">Belongs to the NusB family.</text>
</comment>
<protein>
    <recommendedName>
        <fullName evidence="6">Transcription antitermination protein NusB</fullName>
    </recommendedName>
    <alternativeName>
        <fullName evidence="6">Antitermination factor NusB</fullName>
    </alternativeName>
</protein>
<dbReference type="PANTHER" id="PTHR11078">
    <property type="entry name" value="N UTILIZATION SUBSTANCE PROTEIN B-RELATED"/>
    <property type="match status" value="1"/>
</dbReference>
<dbReference type="AlphaFoldDB" id="A0A1F6VSH2"/>
<dbReference type="Pfam" id="PF00293">
    <property type="entry name" value="NUDIX"/>
    <property type="match status" value="1"/>
</dbReference>
<evidence type="ECO:0000256" key="1">
    <source>
        <dbReference type="ARBA" id="ARBA00005952"/>
    </source>
</evidence>
<accession>A0A1F6VSH2</accession>
<feature type="domain" description="Nudix hydrolase" evidence="7">
    <location>
        <begin position="161"/>
        <end position="294"/>
    </location>
</feature>
<comment type="caution">
    <text evidence="8">The sequence shown here is derived from an EMBL/GenBank/DDBJ whole genome shotgun (WGS) entry which is preliminary data.</text>
</comment>
<dbReference type="STRING" id="1801752.A3J61_00615"/>
<proteinExistence type="inferred from homology"/>
<dbReference type="GO" id="GO:0005829">
    <property type="term" value="C:cytosol"/>
    <property type="evidence" value="ECO:0007669"/>
    <property type="project" value="TreeGrafter"/>
</dbReference>
<dbReference type="Gene3D" id="3.90.79.10">
    <property type="entry name" value="Nucleoside Triphosphate Pyrophosphohydrolase"/>
    <property type="match status" value="1"/>
</dbReference>
<gene>
    <name evidence="6" type="primary">nusB</name>
    <name evidence="8" type="ORF">A3J61_00615</name>
</gene>
<keyword evidence="2 6" id="KW-0889">Transcription antitermination</keyword>
<dbReference type="InterPro" id="IPR000086">
    <property type="entry name" value="NUDIX_hydrolase_dom"/>
</dbReference>
<evidence type="ECO:0000256" key="5">
    <source>
        <dbReference type="ARBA" id="ARBA00023163"/>
    </source>
</evidence>
<evidence type="ECO:0000313" key="8">
    <source>
        <dbReference type="EMBL" id="OGI72631.1"/>
    </source>
</evidence>
<dbReference type="InterPro" id="IPR015797">
    <property type="entry name" value="NUDIX_hydrolase-like_dom_sf"/>
</dbReference>
<dbReference type="SUPFAM" id="SSF48013">
    <property type="entry name" value="NusB-like"/>
    <property type="match status" value="1"/>
</dbReference>
<evidence type="ECO:0000256" key="3">
    <source>
        <dbReference type="ARBA" id="ARBA00022884"/>
    </source>
</evidence>
<evidence type="ECO:0000259" key="7">
    <source>
        <dbReference type="PROSITE" id="PS51462"/>
    </source>
</evidence>
<reference evidence="8 9" key="1">
    <citation type="journal article" date="2016" name="Nat. Commun.">
        <title>Thousands of microbial genomes shed light on interconnected biogeochemical processes in an aquifer system.</title>
        <authorList>
            <person name="Anantharaman K."/>
            <person name="Brown C.T."/>
            <person name="Hug L.A."/>
            <person name="Sharon I."/>
            <person name="Castelle C.J."/>
            <person name="Probst A.J."/>
            <person name="Thomas B.C."/>
            <person name="Singh A."/>
            <person name="Wilkins M.J."/>
            <person name="Karaoz U."/>
            <person name="Brodie E.L."/>
            <person name="Williams K.H."/>
            <person name="Hubbard S.S."/>
            <person name="Banfield J.F."/>
        </authorList>
    </citation>
    <scope>NUCLEOTIDE SEQUENCE [LARGE SCALE GENOMIC DNA]</scope>
</reference>
<evidence type="ECO:0000256" key="6">
    <source>
        <dbReference type="HAMAP-Rule" id="MF_00073"/>
    </source>
</evidence>
<keyword evidence="3 6" id="KW-0694">RNA-binding</keyword>
<keyword evidence="4 6" id="KW-0805">Transcription regulation</keyword>
<dbReference type="Gene3D" id="1.10.940.10">
    <property type="entry name" value="NusB-like"/>
    <property type="match status" value="1"/>
</dbReference>
<comment type="function">
    <text evidence="6">Involved in transcription antitermination. Required for transcription of ribosomal RNA (rRNA) genes. Binds specifically to the boxA antiterminator sequence of the ribosomal RNA (rrn) operons.</text>
</comment>
<organism evidence="8 9">
    <name type="scientific">Candidatus Nomurabacteria bacterium RIFCSPHIGHO2_02_FULL_38_15</name>
    <dbReference type="NCBI Taxonomy" id="1801752"/>
    <lineage>
        <taxon>Bacteria</taxon>
        <taxon>Candidatus Nomuraibacteriota</taxon>
    </lineage>
</organism>
<dbReference type="Proteomes" id="UP000179686">
    <property type="component" value="Unassembled WGS sequence"/>
</dbReference>
<dbReference type="PROSITE" id="PS51462">
    <property type="entry name" value="NUDIX"/>
    <property type="match status" value="1"/>
</dbReference>
<dbReference type="SUPFAM" id="SSF55811">
    <property type="entry name" value="Nudix"/>
    <property type="match status" value="1"/>
</dbReference>
<dbReference type="GO" id="GO:0003723">
    <property type="term" value="F:RNA binding"/>
    <property type="evidence" value="ECO:0007669"/>
    <property type="project" value="UniProtKB-UniRule"/>
</dbReference>
<evidence type="ECO:0000256" key="2">
    <source>
        <dbReference type="ARBA" id="ARBA00022814"/>
    </source>
</evidence>
<dbReference type="GO" id="GO:0006353">
    <property type="term" value="P:DNA-templated transcription termination"/>
    <property type="evidence" value="ECO:0007669"/>
    <property type="project" value="UniProtKB-UniRule"/>
</dbReference>
<keyword evidence="5 6" id="KW-0804">Transcription</keyword>
<evidence type="ECO:0000256" key="4">
    <source>
        <dbReference type="ARBA" id="ARBA00023015"/>
    </source>
</evidence>
<dbReference type="NCBIfam" id="TIGR01951">
    <property type="entry name" value="nusB"/>
    <property type="match status" value="1"/>
</dbReference>
<dbReference type="HAMAP" id="MF_00073">
    <property type="entry name" value="NusB"/>
    <property type="match status" value="1"/>
</dbReference>
<evidence type="ECO:0000313" key="9">
    <source>
        <dbReference type="Proteomes" id="UP000179686"/>
    </source>
</evidence>
<sequence>MANRHLARTIVLQSLFEWDFGQMQPGAYLDILKRNIAEFAPEIAKEDFAERLIEGVVRKQPVIDQIIGKAAPEWPVEKIGLPDRNVLRIGLYELLFGNRDEVPPKVAINEAIELAKKFGGDNTGRFINGVLGAVYKELGEPDKDQVSSKKKPIQIDESKLPIEKKAGAVVYSDKDGVIRLAFVHDVFGYWTLAKGGISNDENEEAGVIREIKDELGIDVEVVEKLGENTYIASHPEKGKIKKNVILFLVKAEFGELHLESTGGLDGAEWFELGEIHNLKMYDDIIPIITKAVSIITSK</sequence>
<dbReference type="GO" id="GO:0031564">
    <property type="term" value="P:transcription antitermination"/>
    <property type="evidence" value="ECO:0007669"/>
    <property type="project" value="UniProtKB-KW"/>
</dbReference>
<dbReference type="EMBL" id="MFUC01000003">
    <property type="protein sequence ID" value="OGI72631.1"/>
    <property type="molecule type" value="Genomic_DNA"/>
</dbReference>
<name>A0A1F6VSH2_9BACT</name>
<dbReference type="Pfam" id="PF01029">
    <property type="entry name" value="NusB"/>
    <property type="match status" value="1"/>
</dbReference>
<dbReference type="InterPro" id="IPR035926">
    <property type="entry name" value="NusB-like_sf"/>
</dbReference>
<dbReference type="InterPro" id="IPR006027">
    <property type="entry name" value="NusB_RsmB_TIM44"/>
</dbReference>